<reference evidence="2" key="1">
    <citation type="submission" date="2021-01" db="EMBL/GenBank/DDBJ databases">
        <authorList>
            <person name="Corre E."/>
            <person name="Pelletier E."/>
            <person name="Niang G."/>
            <person name="Scheremetjew M."/>
            <person name="Finn R."/>
            <person name="Kale V."/>
            <person name="Holt S."/>
            <person name="Cochrane G."/>
            <person name="Meng A."/>
            <person name="Brown T."/>
            <person name="Cohen L."/>
        </authorList>
    </citation>
    <scope>NUCLEOTIDE SEQUENCE</scope>
    <source>
        <strain evidence="2">CCMP645</strain>
    </source>
</reference>
<proteinExistence type="predicted"/>
<dbReference type="InterPro" id="IPR029063">
    <property type="entry name" value="SAM-dependent_MTases_sf"/>
</dbReference>
<gene>
    <name evidence="2" type="ORF">PCAR00345_LOCUS25295</name>
</gene>
<feature type="domain" description="Methyltransferase" evidence="1">
    <location>
        <begin position="65"/>
        <end position="189"/>
    </location>
</feature>
<dbReference type="InterPro" id="IPR036867">
    <property type="entry name" value="R3H_dom_sf"/>
</dbReference>
<dbReference type="PANTHER" id="PTHR13369:SF0">
    <property type="entry name" value="GLUTATHIONE S-TRANSFERASE C-TERMINAL DOMAIN-CONTAINING PROTEIN"/>
    <property type="match status" value="1"/>
</dbReference>
<dbReference type="GO" id="GO:0005737">
    <property type="term" value="C:cytoplasm"/>
    <property type="evidence" value="ECO:0007669"/>
    <property type="project" value="TreeGrafter"/>
</dbReference>
<dbReference type="Pfam" id="PF13679">
    <property type="entry name" value="Methyltransf_32"/>
    <property type="match status" value="1"/>
</dbReference>
<evidence type="ECO:0000259" key="1">
    <source>
        <dbReference type="Pfam" id="PF13679"/>
    </source>
</evidence>
<dbReference type="CDD" id="cd02325">
    <property type="entry name" value="R3H"/>
    <property type="match status" value="1"/>
</dbReference>
<dbReference type="InterPro" id="IPR025714">
    <property type="entry name" value="Methyltranfer_dom"/>
</dbReference>
<organism evidence="2">
    <name type="scientific">Chrysotila carterae</name>
    <name type="common">Marine alga</name>
    <name type="synonym">Syracosphaera carterae</name>
    <dbReference type="NCBI Taxonomy" id="13221"/>
    <lineage>
        <taxon>Eukaryota</taxon>
        <taxon>Haptista</taxon>
        <taxon>Haptophyta</taxon>
        <taxon>Prymnesiophyceae</taxon>
        <taxon>Isochrysidales</taxon>
        <taxon>Isochrysidaceae</taxon>
        <taxon>Chrysotila</taxon>
    </lineage>
</organism>
<accession>A0A7S4BPZ6</accession>
<dbReference type="CDD" id="cd02440">
    <property type="entry name" value="AdoMet_MTases"/>
    <property type="match status" value="1"/>
</dbReference>
<dbReference type="Gene3D" id="3.40.50.150">
    <property type="entry name" value="Vaccinia Virus protein VP39"/>
    <property type="match status" value="1"/>
</dbReference>
<dbReference type="SUPFAM" id="SSF53335">
    <property type="entry name" value="S-adenosyl-L-methionine-dependent methyltransferases"/>
    <property type="match status" value="1"/>
</dbReference>
<evidence type="ECO:0000313" key="2">
    <source>
        <dbReference type="EMBL" id="CAE0772683.1"/>
    </source>
</evidence>
<sequence>MAALGVKRYETGLLELHKQLSPPSMVAHPHSTLASRSSGTRITWSTLPPQLHPAGAGVPAERRQRKCDQIDSVLAIVMPLASKEDMHIVDFGGGTGAIALPLAGLLPEVTVTIVDVSEKSLAIAQRRAADAGVVNLKIFCGDIGSFSDAFDLGISLHACGEASDLAMHACITAGARFVIAPCCVGKLSRKRMNNVTWNQTGSFDARLSYPRSAVISAVLSSENYDALACAGDFSEVSTDGSKQGTLRRLAKCWLEHDRQLWAEEKGFSCFVCRMEPPTASQKNQILFGWPRTSPPEQAVIDALTHSAVDEILSSGIELLRPYSVTSNDGIQGDGLSHAAETCVESTTSTCAQDVPALKFALAASEWSEAEIGDVRARLSEVKDGPVEVPAGSSRQRKLVHFIAGEMGMRHRSLGKKSKAVLVYPCAHN</sequence>
<dbReference type="PANTHER" id="PTHR13369">
    <property type="match status" value="1"/>
</dbReference>
<dbReference type="EMBL" id="HBIZ01039663">
    <property type="protein sequence ID" value="CAE0772683.1"/>
    <property type="molecule type" value="Transcribed_RNA"/>
</dbReference>
<dbReference type="GO" id="GO:0003676">
    <property type="term" value="F:nucleic acid binding"/>
    <property type="evidence" value="ECO:0007669"/>
    <property type="project" value="InterPro"/>
</dbReference>
<dbReference type="Gene3D" id="3.30.1370.50">
    <property type="entry name" value="R3H-like domain"/>
    <property type="match status" value="1"/>
</dbReference>
<dbReference type="AlphaFoldDB" id="A0A7S4BPZ6"/>
<name>A0A7S4BPZ6_CHRCT</name>
<protein>
    <recommendedName>
        <fullName evidence="1">Methyltransferase domain-containing protein</fullName>
    </recommendedName>
</protein>